<feature type="region of interest" description="Disordered" evidence="2">
    <location>
        <begin position="285"/>
        <end position="306"/>
    </location>
</feature>
<dbReference type="Proteomes" id="UP001161325">
    <property type="component" value="Unassembled WGS sequence"/>
</dbReference>
<organism evidence="3 4">
    <name type="scientific">Roseisolibacter agri</name>
    <dbReference type="NCBI Taxonomy" id="2014610"/>
    <lineage>
        <taxon>Bacteria</taxon>
        <taxon>Pseudomonadati</taxon>
        <taxon>Gemmatimonadota</taxon>
        <taxon>Gemmatimonadia</taxon>
        <taxon>Gemmatimonadales</taxon>
        <taxon>Gemmatimonadaceae</taxon>
        <taxon>Roseisolibacter</taxon>
    </lineage>
</organism>
<sequence>MTGRRLAPYRMHALDLPPPTLARSPMPATILRATLLLALGPTLALAQTAAAPARPRARDLGISALIGGAPGPLDAITDVAGVEVGHTTLISGSGRLTVGRGPVRTGVTVVHPRGRASADPVFGAWFTLNGNGEMTGTTWLQESGLLEGPVAITNTHSVGVVRDAILQWQVKRPGLQPWGLPVVAETFDGFLNDINGFHVKPEHALAALDGARGGAVPAEGNVGGGTGMVCHGFKGGIGTASRRLTPAQGGWTVGVLVQCNYGARRELRVAGVPVGEEIPDLLPCTDSPDTTISRGSPRCGAAPATPPVPHDDDAAAGQGSIIIVVATDAPLLPHQLKRIATRASLGVGRMGGRGENSSGDIFVAFSTANPGTAADTGVARVGMLPNARINPLFAATVQATEEAIVNALLAADTMTGADMHRVTALPVDRLLTALRKYGRAPAVR</sequence>
<dbReference type="PANTHER" id="PTHR36512">
    <property type="entry name" value="D-AMINOPEPTIDASE"/>
    <property type="match status" value="1"/>
</dbReference>
<evidence type="ECO:0000256" key="1">
    <source>
        <dbReference type="ARBA" id="ARBA00007068"/>
    </source>
</evidence>
<dbReference type="InterPro" id="IPR005321">
    <property type="entry name" value="Peptidase_S58_DmpA"/>
</dbReference>
<dbReference type="EMBL" id="BRXS01000001">
    <property type="protein sequence ID" value="GLC23689.1"/>
    <property type="molecule type" value="Genomic_DNA"/>
</dbReference>
<accession>A0AA37PZK1</accession>
<comment type="similarity">
    <text evidence="1">Belongs to the peptidase S58 family.</text>
</comment>
<dbReference type="CDD" id="cd02253">
    <property type="entry name" value="DmpA"/>
    <property type="match status" value="1"/>
</dbReference>
<evidence type="ECO:0008006" key="5">
    <source>
        <dbReference type="Google" id="ProtNLM"/>
    </source>
</evidence>
<comment type="caution">
    <text evidence="3">The sequence shown here is derived from an EMBL/GenBank/DDBJ whole genome shotgun (WGS) entry which is preliminary data.</text>
</comment>
<dbReference type="Gene3D" id="3.60.70.12">
    <property type="entry name" value="L-amino peptidase D-ALA esterase/amidase"/>
    <property type="match status" value="1"/>
</dbReference>
<dbReference type="GO" id="GO:0004177">
    <property type="term" value="F:aminopeptidase activity"/>
    <property type="evidence" value="ECO:0007669"/>
    <property type="project" value="TreeGrafter"/>
</dbReference>
<protein>
    <recommendedName>
        <fullName evidence="5">Peptidase family S58</fullName>
    </recommendedName>
</protein>
<dbReference type="SUPFAM" id="SSF56266">
    <property type="entry name" value="DmpA/ArgJ-like"/>
    <property type="match status" value="1"/>
</dbReference>
<evidence type="ECO:0000313" key="3">
    <source>
        <dbReference type="EMBL" id="GLC23689.1"/>
    </source>
</evidence>
<gene>
    <name evidence="3" type="ORF">rosag_02020</name>
</gene>
<keyword evidence="4" id="KW-1185">Reference proteome</keyword>
<dbReference type="PANTHER" id="PTHR36512:SF3">
    <property type="entry name" value="BLR5678 PROTEIN"/>
    <property type="match status" value="1"/>
</dbReference>
<proteinExistence type="inferred from homology"/>
<evidence type="ECO:0000313" key="4">
    <source>
        <dbReference type="Proteomes" id="UP001161325"/>
    </source>
</evidence>
<reference evidence="3" key="1">
    <citation type="submission" date="2022-08" db="EMBL/GenBank/DDBJ databases">
        <title>Draft genome sequencing of Roseisolibacter agri AW1220.</title>
        <authorList>
            <person name="Tobiishi Y."/>
            <person name="Tonouchi A."/>
        </authorList>
    </citation>
    <scope>NUCLEOTIDE SEQUENCE</scope>
    <source>
        <strain evidence="3">AW1220</strain>
    </source>
</reference>
<name>A0AA37PZK1_9BACT</name>
<dbReference type="InterPro" id="IPR016117">
    <property type="entry name" value="ArgJ-like_dom_sf"/>
</dbReference>
<evidence type="ECO:0000256" key="2">
    <source>
        <dbReference type="SAM" id="MobiDB-lite"/>
    </source>
</evidence>
<dbReference type="Pfam" id="PF03576">
    <property type="entry name" value="Peptidase_S58"/>
    <property type="match status" value="1"/>
</dbReference>
<dbReference type="AlphaFoldDB" id="A0AA37PZK1"/>